<dbReference type="RefSeq" id="WP_318598661.1">
    <property type="nucleotide sequence ID" value="NZ_JAWSTH010000051.1"/>
</dbReference>
<dbReference type="Proteomes" id="UP001284601">
    <property type="component" value="Unassembled WGS sequence"/>
</dbReference>
<evidence type="ECO:0000313" key="2">
    <source>
        <dbReference type="EMBL" id="MDW5596278.1"/>
    </source>
</evidence>
<dbReference type="Gene3D" id="3.30.420.40">
    <property type="match status" value="1"/>
</dbReference>
<feature type="domain" description="Ppx/GppA phosphatase N-terminal" evidence="1">
    <location>
        <begin position="31"/>
        <end position="305"/>
    </location>
</feature>
<dbReference type="SUPFAM" id="SSF53067">
    <property type="entry name" value="Actin-like ATPase domain"/>
    <property type="match status" value="2"/>
</dbReference>
<evidence type="ECO:0000313" key="3">
    <source>
        <dbReference type="Proteomes" id="UP001284601"/>
    </source>
</evidence>
<accession>A0ABU4HSM7</accession>
<comment type="caution">
    <text evidence="2">The sequence shown here is derived from an EMBL/GenBank/DDBJ whole genome shotgun (WGS) entry which is preliminary data.</text>
</comment>
<reference evidence="3" key="1">
    <citation type="submission" date="2023-07" db="EMBL/GenBank/DDBJ databases">
        <title>Conexibacter stalactiti sp. nov., isolated from stalactites in a lava cave and emended description of the genus Conexibacter.</title>
        <authorList>
            <person name="Lee S.D."/>
        </authorList>
    </citation>
    <scope>NUCLEOTIDE SEQUENCE [LARGE SCALE GENOMIC DNA]</scope>
    <source>
        <strain evidence="3">KCTC 39840</strain>
    </source>
</reference>
<dbReference type="InterPro" id="IPR050273">
    <property type="entry name" value="GppA/Ppx_hydrolase"/>
</dbReference>
<proteinExistence type="predicted"/>
<sequence>MRVGVVDIGTNSTRLLIADVLPDGRIAERDRRSQVTHLGAGVDASGRLSDAAMERVFATLGAYRDALDAADVPADARLAVLTSAVRDAANGADFTTIVRERFGLDAQTIAGEREAQLTFLGATHDRDPADRTPLLVFDIGGGSTELVVGHQGHVDFHVSTQLGVVRQTERHIRSDPPRPAELQALADDVRAILHAQIPVAVRDDAQRAIGVAGTATSLAAIAQRLEPYDPARVHGYVVELSDAEFELARLAQLPLAERREVAGLHPDRAPTIVAGIIILIEVLRFFGIGSVEVSEHDILHGAMLERARAT</sequence>
<dbReference type="InterPro" id="IPR003695">
    <property type="entry name" value="Ppx_GppA_N"/>
</dbReference>
<dbReference type="Pfam" id="PF02541">
    <property type="entry name" value="Ppx-GppA"/>
    <property type="match status" value="1"/>
</dbReference>
<dbReference type="InterPro" id="IPR043129">
    <property type="entry name" value="ATPase_NBD"/>
</dbReference>
<name>A0ABU4HSM7_9ACTN</name>
<dbReference type="EMBL" id="JAWSTH010000051">
    <property type="protein sequence ID" value="MDW5596278.1"/>
    <property type="molecule type" value="Genomic_DNA"/>
</dbReference>
<gene>
    <name evidence="2" type="ORF">R7226_18160</name>
</gene>
<keyword evidence="3" id="KW-1185">Reference proteome</keyword>
<dbReference type="PANTHER" id="PTHR30005:SF13">
    <property type="entry name" value="EXOPOLYPHOSPHATASE 2"/>
    <property type="match status" value="1"/>
</dbReference>
<dbReference type="Gene3D" id="3.30.420.150">
    <property type="entry name" value="Exopolyphosphatase. Domain 2"/>
    <property type="match status" value="1"/>
</dbReference>
<organism evidence="2 3">
    <name type="scientific">Conexibacter stalactiti</name>
    <dbReference type="NCBI Taxonomy" id="1940611"/>
    <lineage>
        <taxon>Bacteria</taxon>
        <taxon>Bacillati</taxon>
        <taxon>Actinomycetota</taxon>
        <taxon>Thermoleophilia</taxon>
        <taxon>Solirubrobacterales</taxon>
        <taxon>Conexibacteraceae</taxon>
        <taxon>Conexibacter</taxon>
    </lineage>
</organism>
<dbReference type="PANTHER" id="PTHR30005">
    <property type="entry name" value="EXOPOLYPHOSPHATASE"/>
    <property type="match status" value="1"/>
</dbReference>
<protein>
    <submittedName>
        <fullName evidence="2">Ppx/GppA phosphatase family protein</fullName>
    </submittedName>
</protein>
<dbReference type="CDD" id="cd24054">
    <property type="entry name" value="ASKHA_NBD_AaPPX-GppA_MtPPX2-like"/>
    <property type="match status" value="1"/>
</dbReference>
<evidence type="ECO:0000259" key="1">
    <source>
        <dbReference type="Pfam" id="PF02541"/>
    </source>
</evidence>